<comment type="similarity">
    <text evidence="2 9">Belongs to the glucose-1-phosphate thymidylyltransferase family.</text>
</comment>
<sequence length="296" mass="31988">MRRGVLLAGGLGTRLLPATAVVNKHLLPVHNKPMIYYPLSVLMLAGIREILIISTPRALPLFRDLLGDGGSLGVRIAYKAQPEPRGIAEAMILAEDFLDGAPSMLMLGDNLLYAEGLPRVLRTRSAACEGACLFAYPVRDPERFGVVSLDGAGRVRAFEEKPAAPRSNLAAIGLYLFDPDAPARAAALTPSARGELEITDLARGYLDEGRLDVECFGRGVAWLDMGTPASISEASEFVRTIEDRQGLLICAPEEIAWRNGWIDDAAFAELADRLAASPYGAYLRKLLRADPMDRGS</sequence>
<protein>
    <recommendedName>
        <fullName evidence="3 9">Glucose-1-phosphate thymidylyltransferase</fullName>
        <ecNumber evidence="3 9">2.7.7.24</ecNumber>
    </recommendedName>
</protein>
<keyword evidence="7 9" id="KW-0460">Magnesium</keyword>
<dbReference type="EMBL" id="JAGMWN010000004">
    <property type="protein sequence ID" value="MBP5857431.1"/>
    <property type="molecule type" value="Genomic_DNA"/>
</dbReference>
<dbReference type="Pfam" id="PF00483">
    <property type="entry name" value="NTP_transferase"/>
    <property type="match status" value="1"/>
</dbReference>
<evidence type="ECO:0000256" key="3">
    <source>
        <dbReference type="ARBA" id="ARBA00012461"/>
    </source>
</evidence>
<comment type="catalytic activity">
    <reaction evidence="8 9">
        <text>dTTP + alpha-D-glucose 1-phosphate + H(+) = dTDP-alpha-D-glucose + diphosphate</text>
        <dbReference type="Rhea" id="RHEA:15225"/>
        <dbReference type="ChEBI" id="CHEBI:15378"/>
        <dbReference type="ChEBI" id="CHEBI:33019"/>
        <dbReference type="ChEBI" id="CHEBI:37568"/>
        <dbReference type="ChEBI" id="CHEBI:57477"/>
        <dbReference type="ChEBI" id="CHEBI:58601"/>
        <dbReference type="EC" id="2.7.7.24"/>
    </reaction>
</comment>
<reference evidence="11" key="1">
    <citation type="submission" date="2021-04" db="EMBL/GenBank/DDBJ databases">
        <authorList>
            <person name="Zhang D.-C."/>
        </authorList>
    </citation>
    <scope>NUCLEOTIDE SEQUENCE</scope>
    <source>
        <strain evidence="11">CGMCC 1.15697</strain>
    </source>
</reference>
<dbReference type="RefSeq" id="WP_210682014.1">
    <property type="nucleotide sequence ID" value="NZ_JAGMWN010000004.1"/>
</dbReference>
<evidence type="ECO:0000313" key="11">
    <source>
        <dbReference type="EMBL" id="MBP5857431.1"/>
    </source>
</evidence>
<evidence type="ECO:0000256" key="2">
    <source>
        <dbReference type="ARBA" id="ARBA00010480"/>
    </source>
</evidence>
<comment type="caution">
    <text evidence="11">The sequence shown here is derived from an EMBL/GenBank/DDBJ whole genome shotgun (WGS) entry which is preliminary data.</text>
</comment>
<dbReference type="InterPro" id="IPR029044">
    <property type="entry name" value="Nucleotide-diphossugar_trans"/>
</dbReference>
<dbReference type="InterPro" id="IPR005907">
    <property type="entry name" value="G1P_thy_trans_s"/>
</dbReference>
<dbReference type="Gene3D" id="3.90.550.10">
    <property type="entry name" value="Spore Coat Polysaccharide Biosynthesis Protein SpsA, Chain A"/>
    <property type="match status" value="1"/>
</dbReference>
<evidence type="ECO:0000313" key="12">
    <source>
        <dbReference type="Proteomes" id="UP000672602"/>
    </source>
</evidence>
<dbReference type="PANTHER" id="PTHR43532:SF1">
    <property type="entry name" value="GLUCOSE-1-PHOSPHATE THYMIDYLYLTRANSFERASE 1"/>
    <property type="match status" value="1"/>
</dbReference>
<gene>
    <name evidence="11" type="primary">rfbA</name>
    <name evidence="11" type="ORF">KAJ83_10465</name>
</gene>
<evidence type="ECO:0000256" key="9">
    <source>
        <dbReference type="RuleBase" id="RU003706"/>
    </source>
</evidence>
<organism evidence="11 12">
    <name type="scientific">Marivibrio halodurans</name>
    <dbReference type="NCBI Taxonomy" id="2039722"/>
    <lineage>
        <taxon>Bacteria</taxon>
        <taxon>Pseudomonadati</taxon>
        <taxon>Pseudomonadota</taxon>
        <taxon>Alphaproteobacteria</taxon>
        <taxon>Rhodospirillales</taxon>
        <taxon>Rhodospirillaceae</taxon>
        <taxon>Marivibrio</taxon>
    </lineage>
</organism>
<feature type="domain" description="Nucleotidyl transferase" evidence="10">
    <location>
        <begin position="4"/>
        <end position="239"/>
    </location>
</feature>
<dbReference type="EC" id="2.7.7.24" evidence="3 9"/>
<dbReference type="AlphaFoldDB" id="A0A8J7V149"/>
<keyword evidence="5 9" id="KW-0548">Nucleotidyltransferase</keyword>
<evidence type="ECO:0000256" key="4">
    <source>
        <dbReference type="ARBA" id="ARBA00022679"/>
    </source>
</evidence>
<dbReference type="GO" id="GO:0008879">
    <property type="term" value="F:glucose-1-phosphate thymidylyltransferase activity"/>
    <property type="evidence" value="ECO:0007669"/>
    <property type="project" value="UniProtKB-EC"/>
</dbReference>
<evidence type="ECO:0000259" key="10">
    <source>
        <dbReference type="Pfam" id="PF00483"/>
    </source>
</evidence>
<proteinExistence type="inferred from homology"/>
<keyword evidence="4 9" id="KW-0808">Transferase</keyword>
<dbReference type="PANTHER" id="PTHR43532">
    <property type="entry name" value="GLUCOSE-1-PHOSPHATE THYMIDYLYLTRANSFERASE"/>
    <property type="match status" value="1"/>
</dbReference>
<evidence type="ECO:0000256" key="6">
    <source>
        <dbReference type="ARBA" id="ARBA00022723"/>
    </source>
</evidence>
<keyword evidence="12" id="KW-1185">Reference proteome</keyword>
<evidence type="ECO:0000256" key="7">
    <source>
        <dbReference type="ARBA" id="ARBA00022842"/>
    </source>
</evidence>
<dbReference type="Proteomes" id="UP000672602">
    <property type="component" value="Unassembled WGS sequence"/>
</dbReference>
<evidence type="ECO:0000256" key="5">
    <source>
        <dbReference type="ARBA" id="ARBA00022695"/>
    </source>
</evidence>
<accession>A0A8J7V149</accession>
<dbReference type="InterPro" id="IPR005835">
    <property type="entry name" value="NTP_transferase_dom"/>
</dbReference>
<evidence type="ECO:0000256" key="8">
    <source>
        <dbReference type="ARBA" id="ARBA00049336"/>
    </source>
</evidence>
<dbReference type="GO" id="GO:0046872">
    <property type="term" value="F:metal ion binding"/>
    <property type="evidence" value="ECO:0007669"/>
    <property type="project" value="UniProtKB-KW"/>
</dbReference>
<keyword evidence="6 9" id="KW-0479">Metal-binding</keyword>
<comment type="function">
    <text evidence="9">Catalyzes the formation of dTDP-glucose, from dTTP and glucose 1-phosphate, as well as its pyrophosphorolysis.</text>
</comment>
<name>A0A8J7V149_9PROT</name>
<dbReference type="NCBIfam" id="TIGR01207">
    <property type="entry name" value="rmlA"/>
    <property type="match status" value="1"/>
</dbReference>
<comment type="cofactor">
    <cofactor evidence="1">
        <name>Mg(2+)</name>
        <dbReference type="ChEBI" id="CHEBI:18420"/>
    </cofactor>
</comment>
<dbReference type="SUPFAM" id="SSF53448">
    <property type="entry name" value="Nucleotide-diphospho-sugar transferases"/>
    <property type="match status" value="1"/>
</dbReference>
<evidence type="ECO:0000256" key="1">
    <source>
        <dbReference type="ARBA" id="ARBA00001946"/>
    </source>
</evidence>